<feature type="region of interest" description="Disordered" evidence="1">
    <location>
        <begin position="24"/>
        <end position="50"/>
    </location>
</feature>
<dbReference type="PANTHER" id="PTHR47784:SF10">
    <property type="entry name" value="TRANSCRIPTION FACTOR, PUTATIVE (AFU_ORTHOLOGUE AFUA_6G14150)-RELATED"/>
    <property type="match status" value="1"/>
</dbReference>
<evidence type="ECO:0000313" key="3">
    <source>
        <dbReference type="Proteomes" id="UP000007963"/>
    </source>
</evidence>
<dbReference type="HOGENOM" id="CLU_024934_0_3_1"/>
<evidence type="ECO:0000313" key="2">
    <source>
        <dbReference type="EMBL" id="EAU39572.1"/>
    </source>
</evidence>
<dbReference type="VEuPathDB" id="FungiDB:ATEG_00926"/>
<evidence type="ECO:0008006" key="4">
    <source>
        <dbReference type="Google" id="ProtNLM"/>
    </source>
</evidence>
<dbReference type="GO" id="GO:0001228">
    <property type="term" value="F:DNA-binding transcription activator activity, RNA polymerase II-specific"/>
    <property type="evidence" value="ECO:0007669"/>
    <property type="project" value="TreeGrafter"/>
</dbReference>
<dbReference type="eggNOG" id="ENOG502SNX9">
    <property type="taxonomic scope" value="Eukaryota"/>
</dbReference>
<sequence>MPPRRSHTKSRNGCDQCKKRRVKVSSLLARSHSSPATPPINGGHFVPPPPDPRVHSIAGPSRRRDLELMHKFSTETYESLCNASTDRYTWQITMPRKALEHDFLMNGILAVAALHTAATTNPPEALSYLDAALEYHNQAFTPFRQAVDNMTPSNCDAVFAHSVITTVIGIGLPHLTAERGESPSMTENIIVVCELLQGVSNIFRIGRSWFQTSLYSRSKFFDDHAQDLASDTEEALTRLTAINDAIMARVDADQHRIIKDALGLLRRSFTRYRSSPDAASVLSWLAVVDKEFVHALRRRQPLALLALMHWAVLLGELDGKVWWAKKSGPALVSELLVALRPGDLQWEAARSWPKQKLGL</sequence>
<dbReference type="InterPro" id="IPR021858">
    <property type="entry name" value="Fun_TF"/>
</dbReference>
<accession>Q0CZF8</accession>
<reference evidence="3" key="1">
    <citation type="submission" date="2005-09" db="EMBL/GenBank/DDBJ databases">
        <title>Annotation of the Aspergillus terreus NIH2624 genome.</title>
        <authorList>
            <person name="Birren B.W."/>
            <person name="Lander E.S."/>
            <person name="Galagan J.E."/>
            <person name="Nusbaum C."/>
            <person name="Devon K."/>
            <person name="Henn M."/>
            <person name="Ma L.-J."/>
            <person name="Jaffe D.B."/>
            <person name="Butler J."/>
            <person name="Alvarez P."/>
            <person name="Gnerre S."/>
            <person name="Grabherr M."/>
            <person name="Kleber M."/>
            <person name="Mauceli E.W."/>
            <person name="Brockman W."/>
            <person name="Rounsley S."/>
            <person name="Young S.K."/>
            <person name="LaButti K."/>
            <person name="Pushparaj V."/>
            <person name="DeCaprio D."/>
            <person name="Crawford M."/>
            <person name="Koehrsen M."/>
            <person name="Engels R."/>
            <person name="Montgomery P."/>
            <person name="Pearson M."/>
            <person name="Howarth C."/>
            <person name="Larson L."/>
            <person name="Luoma S."/>
            <person name="White J."/>
            <person name="Alvarado L."/>
            <person name="Kodira C.D."/>
            <person name="Zeng Q."/>
            <person name="Oleary S."/>
            <person name="Yandava C."/>
            <person name="Denning D.W."/>
            <person name="Nierman W.C."/>
            <person name="Milne T."/>
            <person name="Madden K."/>
        </authorList>
    </citation>
    <scope>NUCLEOTIDE SEQUENCE [LARGE SCALE GENOMIC DNA]</scope>
    <source>
        <strain evidence="3">NIH 2624 / FGSC A1156</strain>
    </source>
</reference>
<dbReference type="PANTHER" id="PTHR47784">
    <property type="entry name" value="STEROL UPTAKE CONTROL PROTEIN 2"/>
    <property type="match status" value="1"/>
</dbReference>
<evidence type="ECO:0000256" key="1">
    <source>
        <dbReference type="SAM" id="MobiDB-lite"/>
    </source>
</evidence>
<dbReference type="AlphaFoldDB" id="Q0CZF8"/>
<name>Q0CZF8_ASPTN</name>
<proteinExistence type="predicted"/>
<protein>
    <recommendedName>
        <fullName evidence="4">C6 transcription factor</fullName>
    </recommendedName>
</protein>
<dbReference type="OMA" id="PPCSNCI"/>
<dbReference type="EMBL" id="CH476594">
    <property type="protein sequence ID" value="EAU39572.1"/>
    <property type="molecule type" value="Genomic_DNA"/>
</dbReference>
<dbReference type="Proteomes" id="UP000007963">
    <property type="component" value="Unassembled WGS sequence"/>
</dbReference>
<dbReference type="GeneID" id="4355689"/>
<dbReference type="Pfam" id="PF11951">
    <property type="entry name" value="Fungal_trans_2"/>
    <property type="match status" value="1"/>
</dbReference>
<dbReference type="RefSeq" id="XP_001211012.1">
    <property type="nucleotide sequence ID" value="XM_001211012.1"/>
</dbReference>
<dbReference type="STRING" id="341663.Q0CZF8"/>
<organism evidence="2 3">
    <name type="scientific">Aspergillus terreus (strain NIH 2624 / FGSC A1156)</name>
    <dbReference type="NCBI Taxonomy" id="341663"/>
    <lineage>
        <taxon>Eukaryota</taxon>
        <taxon>Fungi</taxon>
        <taxon>Dikarya</taxon>
        <taxon>Ascomycota</taxon>
        <taxon>Pezizomycotina</taxon>
        <taxon>Eurotiomycetes</taxon>
        <taxon>Eurotiomycetidae</taxon>
        <taxon>Eurotiales</taxon>
        <taxon>Aspergillaceae</taxon>
        <taxon>Aspergillus</taxon>
        <taxon>Aspergillus subgen. Circumdati</taxon>
    </lineage>
</organism>
<dbReference type="OrthoDB" id="5295362at2759"/>
<dbReference type="InterPro" id="IPR053157">
    <property type="entry name" value="Sterol_Uptake_Regulator"/>
</dbReference>
<gene>
    <name evidence="2" type="ORF">ATEG_00926</name>
</gene>